<evidence type="ECO:0000313" key="2">
    <source>
        <dbReference type="EMBL" id="KAA0189290.1"/>
    </source>
</evidence>
<dbReference type="OrthoDB" id="6283808at2759"/>
<feature type="region of interest" description="Disordered" evidence="1">
    <location>
        <begin position="389"/>
        <end position="415"/>
    </location>
</feature>
<gene>
    <name evidence="2" type="ORF">FBUS_04745</name>
</gene>
<dbReference type="EMBL" id="LUCM01007850">
    <property type="protein sequence ID" value="KAA0189290.1"/>
    <property type="molecule type" value="Genomic_DNA"/>
</dbReference>
<organism evidence="2 3">
    <name type="scientific">Fasciolopsis buskii</name>
    <dbReference type="NCBI Taxonomy" id="27845"/>
    <lineage>
        <taxon>Eukaryota</taxon>
        <taxon>Metazoa</taxon>
        <taxon>Spiralia</taxon>
        <taxon>Lophotrochozoa</taxon>
        <taxon>Platyhelminthes</taxon>
        <taxon>Trematoda</taxon>
        <taxon>Digenea</taxon>
        <taxon>Plagiorchiida</taxon>
        <taxon>Echinostomata</taxon>
        <taxon>Echinostomatoidea</taxon>
        <taxon>Fasciolidae</taxon>
        <taxon>Fasciolopsis</taxon>
    </lineage>
</organism>
<feature type="compositionally biased region" description="Basic residues" evidence="1">
    <location>
        <begin position="356"/>
        <end position="365"/>
    </location>
</feature>
<reference evidence="2" key="1">
    <citation type="submission" date="2019-05" db="EMBL/GenBank/DDBJ databases">
        <title>Annotation for the trematode Fasciolopsis buski.</title>
        <authorList>
            <person name="Choi Y.-J."/>
        </authorList>
    </citation>
    <scope>NUCLEOTIDE SEQUENCE</scope>
    <source>
        <strain evidence="2">HT</strain>
        <tissue evidence="2">Whole worm</tissue>
    </source>
</reference>
<sequence>MCKLDILQAYGLRSEFFFGYPNAESIPTGSSRPSDVLLAASVIGMTSGSRSGSDDGMERIALVHSHSRSTLTRAQTNSALNYMVLSGAGPANALTNDSIAAAATSSPRYYTRGSDSSDSAAAAVGADGTMTAVPPPTLQDLPNTAIPLQASAHNIIVSLLPRLSSQPPPAAMAASTSSEQTPSDSLVVAWSPERGNHIVPSTTQVTDCNSFSQSSNTQPQHCSAQSECWVYSIPQQSSQSNGVLAPTTDASVLTFQKPGVTSTTQILVAPLCSVRTDGAFLDDSYRSLEVDCQSDSNDTIAPVPVRSANWRVASVSGTNAPCSTASGVGSTNSPVDATVPYPVPVNEGKHSLLHPGRTKPARRQRNQTPSAERLWQILTRPFCSSRTRSTVLSVEPSEGRSPNVPPSFADLAPSSVNSVSRSGVKITAQQTDRPEGPVTCCPTEQVIVAQVESTHQISQPGTSIPSVIPAGSLDLRHSGIQSSPG</sequence>
<feature type="region of interest" description="Disordered" evidence="1">
    <location>
        <begin position="350"/>
        <end position="369"/>
    </location>
</feature>
<dbReference type="AlphaFoldDB" id="A0A8E0RS02"/>
<name>A0A8E0RS02_9TREM</name>
<protein>
    <submittedName>
        <fullName evidence="2">Uncharacterized protein</fullName>
    </submittedName>
</protein>
<proteinExistence type="predicted"/>
<comment type="caution">
    <text evidence="2">The sequence shown here is derived from an EMBL/GenBank/DDBJ whole genome shotgun (WGS) entry which is preliminary data.</text>
</comment>
<dbReference type="Proteomes" id="UP000728185">
    <property type="component" value="Unassembled WGS sequence"/>
</dbReference>
<evidence type="ECO:0000256" key="1">
    <source>
        <dbReference type="SAM" id="MobiDB-lite"/>
    </source>
</evidence>
<accession>A0A8E0RS02</accession>
<evidence type="ECO:0000313" key="3">
    <source>
        <dbReference type="Proteomes" id="UP000728185"/>
    </source>
</evidence>
<keyword evidence="3" id="KW-1185">Reference proteome</keyword>